<proteinExistence type="predicted"/>
<dbReference type="STRING" id="762983.HMPREF9444_01198"/>
<dbReference type="AlphaFoldDB" id="E8LKF0"/>
<evidence type="ECO:0000313" key="2">
    <source>
        <dbReference type="Proteomes" id="UP000018458"/>
    </source>
</evidence>
<sequence>MYVQIRKAGKYEYIYVVEAYRKSNGKIAHRTIDKIGRYDKLKELNPNFLEELKASVKEQSESIKVNIQHNAVENFIKHNKKVKNSTPDSPEFAGFPLFNYANSVIFMIWKNILKLEYRLKYLQKQYHPDCDANTSDLLFHRILEKILHKYIKPSSKTIYFIGDVYDPYEELLEYKKVNSLLNEEINDILNFLIKIFAKEANLPWIEDLEILSANADLKNRLNKILTEHPEHQLSAKEINTLTNNLQKAHSIKLDVLEVLISKIILKIILKRLNEEQIFVSESDIENALGSALLVPCLNESGKNKILYIKVFSENNKLLNSILTVFGLKPLLNCQVKSELSRRLKMRFNNDSDVLSQKLLDFYS</sequence>
<dbReference type="Proteomes" id="UP000018458">
    <property type="component" value="Unassembled WGS sequence"/>
</dbReference>
<dbReference type="RefSeq" id="WP_009143398.1">
    <property type="nucleotide sequence ID" value="NZ_GL830993.1"/>
</dbReference>
<gene>
    <name evidence="1" type="ORF">HMPREF9444_01198</name>
</gene>
<protein>
    <submittedName>
        <fullName evidence="1">Uncharacterized protein</fullName>
    </submittedName>
</protein>
<dbReference type="OrthoDB" id="7054262at2"/>
<evidence type="ECO:0000313" key="1">
    <source>
        <dbReference type="EMBL" id="EFY07002.1"/>
    </source>
</evidence>
<organism evidence="1 2">
    <name type="scientific">Succinatimonas hippei (strain DSM 22608 / JCM 16073 / KCTC 15190 / YIT 12066)</name>
    <dbReference type="NCBI Taxonomy" id="762983"/>
    <lineage>
        <taxon>Bacteria</taxon>
        <taxon>Pseudomonadati</taxon>
        <taxon>Pseudomonadota</taxon>
        <taxon>Gammaproteobacteria</taxon>
        <taxon>Aeromonadales</taxon>
        <taxon>Succinivibrionaceae</taxon>
        <taxon>Succinatimonas</taxon>
    </lineage>
</organism>
<keyword evidence="2" id="KW-1185">Reference proteome</keyword>
<accession>E8LKF0</accession>
<reference evidence="1 2" key="1">
    <citation type="submission" date="2011-01" db="EMBL/GenBank/DDBJ databases">
        <authorList>
            <person name="Weinstock G."/>
            <person name="Sodergren E."/>
            <person name="Clifton S."/>
            <person name="Fulton L."/>
            <person name="Fulton B."/>
            <person name="Courtney L."/>
            <person name="Fronick C."/>
            <person name="Harrison M."/>
            <person name="Strong C."/>
            <person name="Farmer C."/>
            <person name="Delahaunty K."/>
            <person name="Markovic C."/>
            <person name="Hall O."/>
            <person name="Minx P."/>
            <person name="Tomlinson C."/>
            <person name="Mitreva M."/>
            <person name="Hou S."/>
            <person name="Chen J."/>
            <person name="Wollam A."/>
            <person name="Pepin K.H."/>
            <person name="Johnson M."/>
            <person name="Bhonagiri V."/>
            <person name="Zhang X."/>
            <person name="Suruliraj S."/>
            <person name="Warren W."/>
            <person name="Chinwalla A."/>
            <person name="Mardis E.R."/>
            <person name="Wilson R.K."/>
        </authorList>
    </citation>
    <scope>NUCLEOTIDE SEQUENCE [LARGE SCALE GENOMIC DNA]</scope>
    <source>
        <strain evidence="2">DSM 22608 / JCM 16073 / KCTC 15190 / YIT 12066</strain>
    </source>
</reference>
<name>E8LKF0_SUCHY</name>
<comment type="caution">
    <text evidence="1">The sequence shown here is derived from an EMBL/GenBank/DDBJ whole genome shotgun (WGS) entry which is preliminary data.</text>
</comment>
<dbReference type="HOGENOM" id="CLU_762728_0_0_6"/>
<dbReference type="EMBL" id="AEVO01000057">
    <property type="protein sequence ID" value="EFY07002.1"/>
    <property type="molecule type" value="Genomic_DNA"/>
</dbReference>